<dbReference type="AlphaFoldDB" id="A0A3R0MXZ9"/>
<reference evidence="2" key="1">
    <citation type="submission" date="2018-06" db="EMBL/GenBank/DDBJ databases">
        <authorList>
            <person name="Ashton P.M."/>
            <person name="Dallman T."/>
            <person name="Nair S."/>
            <person name="De Pinna E."/>
            <person name="Peters T."/>
            <person name="Grant K."/>
        </authorList>
    </citation>
    <scope>NUCLEOTIDE SEQUENCE [LARGE SCALE GENOMIC DNA]</scope>
    <source>
        <strain evidence="2">462023</strain>
    </source>
</reference>
<dbReference type="EMBL" id="RTJF01000012">
    <property type="protein sequence ID" value="MJL93682.1"/>
    <property type="molecule type" value="Genomic_DNA"/>
</dbReference>
<comment type="caution">
    <text evidence="2">The sequence shown here is derived from an EMBL/GenBank/DDBJ whole genome shotgun (WGS) entry which is preliminary data.</text>
</comment>
<dbReference type="Proteomes" id="UP000885382">
    <property type="component" value="Unassembled WGS sequence"/>
</dbReference>
<gene>
    <name evidence="2" type="ORF">DNX30_13110</name>
</gene>
<proteinExistence type="predicted"/>
<organism evidence="2">
    <name type="scientific">Escherichia coli</name>
    <dbReference type="NCBI Taxonomy" id="562"/>
    <lineage>
        <taxon>Bacteria</taxon>
        <taxon>Pseudomonadati</taxon>
        <taxon>Pseudomonadota</taxon>
        <taxon>Gammaproteobacteria</taxon>
        <taxon>Enterobacterales</taxon>
        <taxon>Enterobacteriaceae</taxon>
        <taxon>Escherichia</taxon>
    </lineage>
</organism>
<evidence type="ECO:0000256" key="1">
    <source>
        <dbReference type="SAM" id="MobiDB-lite"/>
    </source>
</evidence>
<feature type="compositionally biased region" description="Polar residues" evidence="1">
    <location>
        <begin position="1"/>
        <end position="12"/>
    </location>
</feature>
<name>A0A3R0MXZ9_ECOLX</name>
<evidence type="ECO:0000313" key="2">
    <source>
        <dbReference type="EMBL" id="MJL93682.1"/>
    </source>
</evidence>
<protein>
    <submittedName>
        <fullName evidence="2">DUF4222 domain-containing protein</fullName>
    </submittedName>
</protein>
<accession>A0A3R0MXZ9</accession>
<sequence length="104" mass="11850">MKKKNSGFTASGLSRPEIRPGDIFRDKYGSTITVKTVDDFRVTYIREGYAHPCVSSHMRFEREFILVSKAPLAELSDIDKIMSVTGAERIRTVREIIRERGGKK</sequence>
<dbReference type="RefSeq" id="WP_097494312.1">
    <property type="nucleotide sequence ID" value="NZ_CAMPRM010000269.1"/>
</dbReference>
<dbReference type="Pfam" id="PF13973">
    <property type="entry name" value="DUF4222"/>
    <property type="match status" value="1"/>
</dbReference>
<feature type="region of interest" description="Disordered" evidence="1">
    <location>
        <begin position="1"/>
        <end position="20"/>
    </location>
</feature>
<dbReference type="InterPro" id="IPR025317">
    <property type="entry name" value="DUF4222"/>
</dbReference>